<name>A0A933I931_UNCT6</name>
<dbReference type="Proteomes" id="UP000736328">
    <property type="component" value="Unassembled WGS sequence"/>
</dbReference>
<dbReference type="AlphaFoldDB" id="A0A933I931"/>
<sequence>MSEYPGRPKMILTWPNPRWFLILRALEFLKLKMPEGRLYPNYLEPVSAAAQNSGFSIVSQGYRLLLPSKVFGLGDLINRLHQKGFLYRWGLIQYLVLDKK</sequence>
<comment type="caution">
    <text evidence="1">The sequence shown here is derived from an EMBL/GenBank/DDBJ whole genome shotgun (WGS) entry which is preliminary data.</text>
</comment>
<accession>A0A933I931</accession>
<evidence type="ECO:0000313" key="2">
    <source>
        <dbReference type="Proteomes" id="UP000736328"/>
    </source>
</evidence>
<evidence type="ECO:0000313" key="1">
    <source>
        <dbReference type="EMBL" id="MBI4726466.1"/>
    </source>
</evidence>
<protein>
    <submittedName>
        <fullName evidence="1">Uncharacterized protein</fullName>
    </submittedName>
</protein>
<proteinExistence type="predicted"/>
<organism evidence="1 2">
    <name type="scientific">candidate division TA06 bacterium</name>
    <dbReference type="NCBI Taxonomy" id="2250710"/>
    <lineage>
        <taxon>Bacteria</taxon>
        <taxon>Bacteria division TA06</taxon>
    </lineage>
</organism>
<dbReference type="EMBL" id="JACQXR010000054">
    <property type="protein sequence ID" value="MBI4726466.1"/>
    <property type="molecule type" value="Genomic_DNA"/>
</dbReference>
<gene>
    <name evidence="1" type="ORF">HY768_04440</name>
</gene>
<reference evidence="1" key="1">
    <citation type="submission" date="2020-07" db="EMBL/GenBank/DDBJ databases">
        <title>Huge and variable diversity of episymbiotic CPR bacteria and DPANN archaea in groundwater ecosystems.</title>
        <authorList>
            <person name="He C.Y."/>
            <person name="Keren R."/>
            <person name="Whittaker M."/>
            <person name="Farag I.F."/>
            <person name="Doudna J."/>
            <person name="Cate J.H.D."/>
            <person name="Banfield J.F."/>
        </authorList>
    </citation>
    <scope>NUCLEOTIDE SEQUENCE</scope>
    <source>
        <strain evidence="1">NC_groundwater_1520_Pr4_B-0.1um_53_5</strain>
    </source>
</reference>